<evidence type="ECO:0000256" key="2">
    <source>
        <dbReference type="ARBA" id="ARBA00008290"/>
    </source>
</evidence>
<evidence type="ECO:0000313" key="15">
    <source>
        <dbReference type="Proteomes" id="UP000179935"/>
    </source>
</evidence>
<feature type="region of interest" description="Disordered" evidence="13">
    <location>
        <begin position="81"/>
        <end position="100"/>
    </location>
</feature>
<proteinExistence type="inferred from homology"/>
<feature type="binding site" evidence="10">
    <location>
        <position position="86"/>
    </location>
    <ligand>
        <name>Zn(2+)</name>
        <dbReference type="ChEBI" id="CHEBI:29105"/>
    </ligand>
</feature>
<evidence type="ECO:0000256" key="13">
    <source>
        <dbReference type="SAM" id="MobiDB-lite"/>
    </source>
</evidence>
<dbReference type="InterPro" id="IPR022984">
    <property type="entry name" value="M18_aminopeptidase_2"/>
</dbReference>
<dbReference type="Gene3D" id="2.30.250.10">
    <property type="entry name" value="Aminopeptidase i, Domain 2"/>
    <property type="match status" value="1"/>
</dbReference>
<evidence type="ECO:0000256" key="8">
    <source>
        <dbReference type="ARBA" id="ARBA00022833"/>
    </source>
</evidence>
<dbReference type="NCBIfam" id="NF002759">
    <property type="entry name" value="PRK02813.1"/>
    <property type="match status" value="1"/>
</dbReference>
<evidence type="ECO:0000256" key="5">
    <source>
        <dbReference type="ARBA" id="ARBA00022670"/>
    </source>
</evidence>
<sequence>MSTSPRFDRGHTDDLMSFLAASPSPYHAVANAAERLEKAGFRQVTETDAWDGTSGGKYVLRGGAIVAWYVPEGADPHTPFRITGTHTDSPNLRVKPRPDSGTHGWRQIAVEIYGGPLLNSWLDRDLGLSGRLSLRDGSSCLVNIDRALLRVPQLAIHLDRSVSSEGLKLDKQRHLQPIWGLGNDVRDGDLIAFLEEELGLPAGEVTGWDLMTHSIEPPSYLGRDKELVAGPRMDNLLSVHAATAALAAVASSDAALSAIPVLAAFDHEENGSQSDTGADGPLLGSVLERSVFARGGSYEDRARAFAGTVCLSSDTGHAVHPNYPERHDPTHHPRVNGGPILKVNVNNRYATDGSGRAIFAAACEKANVPFQSFVSNNAMPCGTTIGPITAARHGIKTVDIGTAILSMHSARELCGAQDPYLLANALTAFLEG</sequence>
<evidence type="ECO:0000256" key="7">
    <source>
        <dbReference type="ARBA" id="ARBA00022801"/>
    </source>
</evidence>
<keyword evidence="4 10" id="KW-0031">Aminopeptidase</keyword>
<dbReference type="OrthoDB" id="5288740at2"/>
<evidence type="ECO:0000256" key="3">
    <source>
        <dbReference type="ARBA" id="ARBA00014897"/>
    </source>
</evidence>
<dbReference type="CDD" id="cd05658">
    <property type="entry name" value="M18_DAP"/>
    <property type="match status" value="1"/>
</dbReference>
<dbReference type="SUPFAM" id="SSF101821">
    <property type="entry name" value="Aminopeptidase/glucanase lid domain"/>
    <property type="match status" value="1"/>
</dbReference>
<dbReference type="GO" id="GO:0006508">
    <property type="term" value="P:proteolysis"/>
    <property type="evidence" value="ECO:0007669"/>
    <property type="project" value="UniProtKB-UniRule"/>
</dbReference>
<protein>
    <recommendedName>
        <fullName evidence="3 10">Probable M18 family aminopeptidase 2</fullName>
        <ecNumber evidence="10">3.4.11.-</ecNumber>
    </recommendedName>
</protein>
<dbReference type="Gene3D" id="3.40.630.10">
    <property type="entry name" value="Zn peptidases"/>
    <property type="match status" value="1"/>
</dbReference>
<dbReference type="HAMAP" id="MF_00467">
    <property type="entry name" value="Aminopeptidase_M18_2"/>
    <property type="match status" value="1"/>
</dbReference>
<accession>A0A1S2PZQ1</accession>
<dbReference type="GO" id="GO:0004177">
    <property type="term" value="F:aminopeptidase activity"/>
    <property type="evidence" value="ECO:0007669"/>
    <property type="project" value="UniProtKB-UniRule"/>
</dbReference>
<dbReference type="PANTHER" id="PTHR28570">
    <property type="entry name" value="ASPARTYL AMINOPEPTIDASE"/>
    <property type="match status" value="1"/>
</dbReference>
<comment type="caution">
    <text evidence="14">The sequence shown here is derived from an EMBL/GenBank/DDBJ whole genome shotgun (WGS) entry which is preliminary data.</text>
</comment>
<name>A0A1S2PZQ1_9ACTN</name>
<dbReference type="GO" id="GO:0008237">
    <property type="term" value="F:metallopeptidase activity"/>
    <property type="evidence" value="ECO:0007669"/>
    <property type="project" value="UniProtKB-UniRule"/>
</dbReference>
<dbReference type="RefSeq" id="WP_071364984.1">
    <property type="nucleotide sequence ID" value="NZ_MLYP01000011.1"/>
</dbReference>
<reference evidence="14 15" key="1">
    <citation type="submission" date="2016-10" db="EMBL/GenBank/DDBJ databases">
        <title>Genome sequence of Streptomyces sp. MUSC 93.</title>
        <authorList>
            <person name="Lee L.-H."/>
            <person name="Ser H.-L."/>
            <person name="Law J.W.-F."/>
        </authorList>
    </citation>
    <scope>NUCLEOTIDE SEQUENCE [LARGE SCALE GENOMIC DNA]</scope>
    <source>
        <strain evidence="14 15">MUSC 93</strain>
    </source>
</reference>
<dbReference type="STRING" id="1428652.BIV24_05380"/>
<gene>
    <name evidence="10" type="primary">apeB</name>
    <name evidence="14" type="ORF">BIV24_05380</name>
</gene>
<keyword evidence="5 10" id="KW-0645">Protease</keyword>
<keyword evidence="9 10" id="KW-0482">Metalloprotease</keyword>
<dbReference type="Pfam" id="PF02127">
    <property type="entry name" value="Peptidase_M18"/>
    <property type="match status" value="1"/>
</dbReference>
<dbReference type="FunFam" id="2.30.250.10:FF:000004">
    <property type="entry name" value="Probable M18 family aminopeptidase 2"/>
    <property type="match status" value="1"/>
</dbReference>
<dbReference type="SUPFAM" id="SSF53187">
    <property type="entry name" value="Zn-dependent exopeptidases"/>
    <property type="match status" value="1"/>
</dbReference>
<dbReference type="AlphaFoldDB" id="A0A1S2PZQ1"/>
<dbReference type="Proteomes" id="UP000179935">
    <property type="component" value="Unassembled WGS sequence"/>
</dbReference>
<dbReference type="EMBL" id="MLYP01000011">
    <property type="protein sequence ID" value="OIJ98920.1"/>
    <property type="molecule type" value="Genomic_DNA"/>
</dbReference>
<evidence type="ECO:0000256" key="1">
    <source>
        <dbReference type="ARBA" id="ARBA00001947"/>
    </source>
</evidence>
<dbReference type="GO" id="GO:0008270">
    <property type="term" value="F:zinc ion binding"/>
    <property type="evidence" value="ECO:0007669"/>
    <property type="project" value="UniProtKB-UniRule"/>
</dbReference>
<comment type="similarity">
    <text evidence="2 10 11">Belongs to the peptidase M18 family.</text>
</comment>
<dbReference type="PRINTS" id="PR00932">
    <property type="entry name" value="AMINO1PTASE"/>
</dbReference>
<dbReference type="InterPro" id="IPR001948">
    <property type="entry name" value="Peptidase_M18"/>
</dbReference>
<feature type="binding site" evidence="10">
    <location>
        <position position="408"/>
    </location>
    <ligand>
        <name>Zn(2+)</name>
        <dbReference type="ChEBI" id="CHEBI:29105"/>
    </ligand>
</feature>
<keyword evidence="15" id="KW-1185">Reference proteome</keyword>
<dbReference type="InterPro" id="IPR023358">
    <property type="entry name" value="Peptidase_M18_dom2"/>
</dbReference>
<evidence type="ECO:0000256" key="12">
    <source>
        <dbReference type="RuleBase" id="RU004387"/>
    </source>
</evidence>
<dbReference type="GO" id="GO:0005737">
    <property type="term" value="C:cytoplasm"/>
    <property type="evidence" value="ECO:0007669"/>
    <property type="project" value="UniProtKB-ARBA"/>
</dbReference>
<keyword evidence="7 10" id="KW-0378">Hydrolase</keyword>
<evidence type="ECO:0000256" key="10">
    <source>
        <dbReference type="HAMAP-Rule" id="MF_00467"/>
    </source>
</evidence>
<evidence type="ECO:0000256" key="9">
    <source>
        <dbReference type="ARBA" id="ARBA00023049"/>
    </source>
</evidence>
<keyword evidence="6 10" id="KW-0479">Metal-binding</keyword>
<evidence type="ECO:0000256" key="6">
    <source>
        <dbReference type="ARBA" id="ARBA00022723"/>
    </source>
</evidence>
<evidence type="ECO:0000256" key="11">
    <source>
        <dbReference type="RuleBase" id="RU004386"/>
    </source>
</evidence>
<keyword evidence="8 10" id="KW-0862">Zinc</keyword>
<evidence type="ECO:0000313" key="14">
    <source>
        <dbReference type="EMBL" id="OIJ98920.1"/>
    </source>
</evidence>
<dbReference type="EC" id="3.4.11.-" evidence="10"/>
<evidence type="ECO:0000256" key="4">
    <source>
        <dbReference type="ARBA" id="ARBA00022438"/>
    </source>
</evidence>
<organism evidence="14 15">
    <name type="scientific">Streptomyces colonosanans</name>
    <dbReference type="NCBI Taxonomy" id="1428652"/>
    <lineage>
        <taxon>Bacteria</taxon>
        <taxon>Bacillati</taxon>
        <taxon>Actinomycetota</taxon>
        <taxon>Actinomycetes</taxon>
        <taxon>Kitasatosporales</taxon>
        <taxon>Streptomycetaceae</taxon>
        <taxon>Streptomyces</taxon>
    </lineage>
</organism>
<feature type="binding site" evidence="10">
    <location>
        <position position="157"/>
    </location>
    <ligand>
        <name>Zn(2+)</name>
        <dbReference type="ChEBI" id="CHEBI:29105"/>
    </ligand>
</feature>
<comment type="cofactor">
    <cofactor evidence="1 10 12">
        <name>Zn(2+)</name>
        <dbReference type="ChEBI" id="CHEBI:29105"/>
    </cofactor>
</comment>
<dbReference type="PANTHER" id="PTHR28570:SF3">
    <property type="entry name" value="ASPARTYL AMINOPEPTIDASE"/>
    <property type="match status" value="1"/>
</dbReference>